<gene>
    <name evidence="2" type="primary">N-S 7a</name>
</gene>
<dbReference type="EMBL" id="MN535736">
    <property type="protein sequence ID" value="QKX95785.1"/>
    <property type="molecule type" value="Genomic_RNA"/>
</dbReference>
<protein>
    <submittedName>
        <fullName evidence="2">Non-structural protein 7a</fullName>
    </submittedName>
</protein>
<sequence length="98" mass="11220">MLVCLHVVLILVLICLVLKRIKLLEQLVLNAILNLTTLTNVLDIADSGVKVKYFQLLKPDCLDLFSLQRAIVEVRLLKLLIRVLFFIVLFYLIVCVLT</sequence>
<organism evidence="2">
    <name type="scientific">Mink coronavirus 1</name>
    <dbReference type="NCBI Taxonomy" id="1913642"/>
    <lineage>
        <taxon>Viruses</taxon>
        <taxon>Riboviria</taxon>
        <taxon>Orthornavirae</taxon>
        <taxon>Pisuviricota</taxon>
        <taxon>Pisoniviricetes</taxon>
        <taxon>Nidovirales</taxon>
        <taxon>Cornidovirineae</taxon>
        <taxon>Coronaviridae</taxon>
        <taxon>Orthocoronavirinae</taxon>
        <taxon>Alphacoronavirus</taxon>
        <taxon>Minacovirus</taxon>
        <taxon>Alphacoronavirus neovisontis</taxon>
    </lineage>
</organism>
<dbReference type="GO" id="GO:0033644">
    <property type="term" value="C:host cell membrane"/>
    <property type="evidence" value="ECO:0007669"/>
    <property type="project" value="UniProtKB-SubCell"/>
</dbReference>
<keyword evidence="1" id="KW-1133">Transmembrane helix</keyword>
<evidence type="ECO:0000313" key="2">
    <source>
        <dbReference type="EMBL" id="QKX95785.1"/>
    </source>
</evidence>
<proteinExistence type="predicted"/>
<keyword evidence="1" id="KW-0472">Membrane</keyword>
<accession>A0A7D5BUK2</accession>
<reference evidence="2" key="1">
    <citation type="submission" date="2019-10" db="EMBL/GenBank/DDBJ databases">
        <title>Complete genome sequences of Mink coronavirus 1 from mink in Denmark.</title>
        <authorList>
            <person name="Lazov C.M."/>
            <person name="Larsen L.E."/>
            <person name="Hjulsager C.K."/>
        </authorList>
    </citation>
    <scope>NUCLEOTIDE SEQUENCE</scope>
    <source>
        <strain evidence="2">MCoV1/11917-2/DK/2015</strain>
    </source>
</reference>
<keyword evidence="1" id="KW-0812">Transmembrane</keyword>
<evidence type="ECO:0000256" key="1">
    <source>
        <dbReference type="SAM" id="Phobius"/>
    </source>
</evidence>
<feature type="transmembrane region" description="Helical" evidence="1">
    <location>
        <begin position="79"/>
        <end position="97"/>
    </location>
</feature>
<name>A0A7D5BUK2_9ALPC</name>